<name>A0A7J0H1V2_9ERIC</name>
<evidence type="ECO:0000256" key="1">
    <source>
        <dbReference type="SAM" id="MobiDB-lite"/>
    </source>
</evidence>
<dbReference type="EMBL" id="BJWL01000026">
    <property type="protein sequence ID" value="GFZ17022.1"/>
    <property type="molecule type" value="Genomic_DNA"/>
</dbReference>
<feature type="region of interest" description="Disordered" evidence="1">
    <location>
        <begin position="1"/>
        <end position="20"/>
    </location>
</feature>
<proteinExistence type="predicted"/>
<protein>
    <submittedName>
        <fullName evidence="2">Uncharacterized protein</fullName>
    </submittedName>
</protein>
<comment type="caution">
    <text evidence="2">The sequence shown here is derived from an EMBL/GenBank/DDBJ whole genome shotgun (WGS) entry which is preliminary data.</text>
</comment>
<dbReference type="AlphaFoldDB" id="A0A7J0H1V2"/>
<accession>A0A7J0H1V2</accession>
<evidence type="ECO:0000313" key="3">
    <source>
        <dbReference type="Proteomes" id="UP000585474"/>
    </source>
</evidence>
<gene>
    <name evidence="2" type="ORF">Acr_26g0002920</name>
</gene>
<dbReference type="Proteomes" id="UP000585474">
    <property type="component" value="Unassembled WGS sequence"/>
</dbReference>
<keyword evidence="3" id="KW-1185">Reference proteome</keyword>
<reference evidence="2 3" key="1">
    <citation type="submission" date="2019-07" db="EMBL/GenBank/DDBJ databases">
        <title>De Novo Assembly of kiwifruit Actinidia rufa.</title>
        <authorList>
            <person name="Sugita-Konishi S."/>
            <person name="Sato K."/>
            <person name="Mori E."/>
            <person name="Abe Y."/>
            <person name="Kisaki G."/>
            <person name="Hamano K."/>
            <person name="Suezawa K."/>
            <person name="Otani M."/>
            <person name="Fukuda T."/>
            <person name="Manabe T."/>
            <person name="Gomi K."/>
            <person name="Tabuchi M."/>
            <person name="Akimitsu K."/>
            <person name="Kataoka I."/>
        </authorList>
    </citation>
    <scope>NUCLEOTIDE SEQUENCE [LARGE SCALE GENOMIC DNA]</scope>
    <source>
        <strain evidence="3">cv. Fuchu</strain>
    </source>
</reference>
<organism evidence="2 3">
    <name type="scientific">Actinidia rufa</name>
    <dbReference type="NCBI Taxonomy" id="165716"/>
    <lineage>
        <taxon>Eukaryota</taxon>
        <taxon>Viridiplantae</taxon>
        <taxon>Streptophyta</taxon>
        <taxon>Embryophyta</taxon>
        <taxon>Tracheophyta</taxon>
        <taxon>Spermatophyta</taxon>
        <taxon>Magnoliopsida</taxon>
        <taxon>eudicotyledons</taxon>
        <taxon>Gunneridae</taxon>
        <taxon>Pentapetalae</taxon>
        <taxon>asterids</taxon>
        <taxon>Ericales</taxon>
        <taxon>Actinidiaceae</taxon>
        <taxon>Actinidia</taxon>
    </lineage>
</organism>
<sequence>MTAAEVLRASRGTPHARPKRAGWRRVISDGNVMKSLRSAVTRLFIPFIEAPFTTILRQISASLSPICTEKALFVSDMGINRSEIGPYSGDGRAVASGGSGGD</sequence>
<evidence type="ECO:0000313" key="2">
    <source>
        <dbReference type="EMBL" id="GFZ17022.1"/>
    </source>
</evidence>